<evidence type="ECO:0000313" key="2">
    <source>
        <dbReference type="EMBL" id="KIM77598.1"/>
    </source>
</evidence>
<feature type="compositionally biased region" description="Acidic residues" evidence="1">
    <location>
        <begin position="933"/>
        <end position="946"/>
    </location>
</feature>
<dbReference type="InParanoid" id="A0A0C3AUL4"/>
<reference evidence="2 3" key="1">
    <citation type="submission" date="2014-04" db="EMBL/GenBank/DDBJ databases">
        <authorList>
            <consortium name="DOE Joint Genome Institute"/>
            <person name="Kuo A."/>
            <person name="Tarkka M."/>
            <person name="Buscot F."/>
            <person name="Kohler A."/>
            <person name="Nagy L.G."/>
            <person name="Floudas D."/>
            <person name="Copeland A."/>
            <person name="Barry K.W."/>
            <person name="Cichocki N."/>
            <person name="Veneault-Fourrey C."/>
            <person name="LaButti K."/>
            <person name="Lindquist E.A."/>
            <person name="Lipzen A."/>
            <person name="Lundell T."/>
            <person name="Morin E."/>
            <person name="Murat C."/>
            <person name="Sun H."/>
            <person name="Tunlid A."/>
            <person name="Henrissat B."/>
            <person name="Grigoriev I.V."/>
            <person name="Hibbett D.S."/>
            <person name="Martin F."/>
            <person name="Nordberg H.P."/>
            <person name="Cantor M.N."/>
            <person name="Hua S.X."/>
        </authorList>
    </citation>
    <scope>NUCLEOTIDE SEQUENCE [LARGE SCALE GENOMIC DNA]</scope>
    <source>
        <strain evidence="2 3">F 1598</strain>
    </source>
</reference>
<gene>
    <name evidence="2" type="ORF">PILCRDRAFT_11856</name>
</gene>
<evidence type="ECO:0000256" key="1">
    <source>
        <dbReference type="SAM" id="MobiDB-lite"/>
    </source>
</evidence>
<feature type="region of interest" description="Disordered" evidence="1">
    <location>
        <begin position="923"/>
        <end position="946"/>
    </location>
</feature>
<reference evidence="3" key="2">
    <citation type="submission" date="2015-01" db="EMBL/GenBank/DDBJ databases">
        <title>Evolutionary Origins and Diversification of the Mycorrhizal Mutualists.</title>
        <authorList>
            <consortium name="DOE Joint Genome Institute"/>
            <consortium name="Mycorrhizal Genomics Consortium"/>
            <person name="Kohler A."/>
            <person name="Kuo A."/>
            <person name="Nagy L.G."/>
            <person name="Floudas D."/>
            <person name="Copeland A."/>
            <person name="Barry K.W."/>
            <person name="Cichocki N."/>
            <person name="Veneault-Fourrey C."/>
            <person name="LaButti K."/>
            <person name="Lindquist E.A."/>
            <person name="Lipzen A."/>
            <person name="Lundell T."/>
            <person name="Morin E."/>
            <person name="Murat C."/>
            <person name="Riley R."/>
            <person name="Ohm R."/>
            <person name="Sun H."/>
            <person name="Tunlid A."/>
            <person name="Henrissat B."/>
            <person name="Grigoriev I.V."/>
            <person name="Hibbett D.S."/>
            <person name="Martin F."/>
        </authorList>
    </citation>
    <scope>NUCLEOTIDE SEQUENCE [LARGE SCALE GENOMIC DNA]</scope>
    <source>
        <strain evidence="3">F 1598</strain>
    </source>
</reference>
<feature type="compositionally biased region" description="Basic and acidic residues" evidence="1">
    <location>
        <begin position="86"/>
        <end position="99"/>
    </location>
</feature>
<dbReference type="Proteomes" id="UP000054166">
    <property type="component" value="Unassembled WGS sequence"/>
</dbReference>
<accession>A0A0C3AUL4</accession>
<feature type="region of interest" description="Disordered" evidence="1">
    <location>
        <begin position="1"/>
        <end position="147"/>
    </location>
</feature>
<feature type="region of interest" description="Disordered" evidence="1">
    <location>
        <begin position="568"/>
        <end position="733"/>
    </location>
</feature>
<organism evidence="2 3">
    <name type="scientific">Piloderma croceum (strain F 1598)</name>
    <dbReference type="NCBI Taxonomy" id="765440"/>
    <lineage>
        <taxon>Eukaryota</taxon>
        <taxon>Fungi</taxon>
        <taxon>Dikarya</taxon>
        <taxon>Basidiomycota</taxon>
        <taxon>Agaricomycotina</taxon>
        <taxon>Agaricomycetes</taxon>
        <taxon>Agaricomycetidae</taxon>
        <taxon>Atheliales</taxon>
        <taxon>Atheliaceae</taxon>
        <taxon>Piloderma</taxon>
    </lineage>
</organism>
<dbReference type="AlphaFoldDB" id="A0A0C3AUL4"/>
<feature type="compositionally biased region" description="Low complexity" evidence="1">
    <location>
        <begin position="637"/>
        <end position="651"/>
    </location>
</feature>
<feature type="compositionally biased region" description="Polar residues" evidence="1">
    <location>
        <begin position="568"/>
        <end position="584"/>
    </location>
</feature>
<feature type="compositionally biased region" description="Polar residues" evidence="1">
    <location>
        <begin position="276"/>
        <end position="288"/>
    </location>
</feature>
<feature type="region of interest" description="Disordered" evidence="1">
    <location>
        <begin position="241"/>
        <end position="295"/>
    </location>
</feature>
<feature type="compositionally biased region" description="Polar residues" evidence="1">
    <location>
        <begin position="620"/>
        <end position="636"/>
    </location>
</feature>
<dbReference type="HOGENOM" id="CLU_299982_0_0_1"/>
<feature type="compositionally biased region" description="Acidic residues" evidence="1">
    <location>
        <begin position="673"/>
        <end position="682"/>
    </location>
</feature>
<dbReference type="EMBL" id="KN833023">
    <property type="protein sequence ID" value="KIM77598.1"/>
    <property type="molecule type" value="Genomic_DNA"/>
</dbReference>
<keyword evidence="3" id="KW-1185">Reference proteome</keyword>
<protein>
    <submittedName>
        <fullName evidence="2">Uncharacterized protein</fullName>
    </submittedName>
</protein>
<dbReference type="OrthoDB" id="3060267at2759"/>
<feature type="compositionally biased region" description="Basic and acidic residues" evidence="1">
    <location>
        <begin position="661"/>
        <end position="672"/>
    </location>
</feature>
<sequence>MYSRRSSPNSNNPNMSSGYTPPDDQTSMREQQNPISSIPRMDSPMAPRPLAISHEGPSPFVSATSRIPLEGPIERALRTRTPPEGSYHEEVSPSPHREGQPLMLSNPPSRNVSRAEGVTINIGPPPSSDIPLGSGSGGNPASVSTESSITPTIRLAALDGLLTPEQSAGIKNLISHHALQRQKLASAGSYLTQLHSEATELRSNAERDNILAAISKAFERPPAHGGPSLVGLPVEGRLPYGQSYEDNYPPEESTGNPPIPTNVVGEDSMGSHRSGHNNNEILQDTLPSSEDETDSQYENRYLAHQRRINNTQQLWARSGYDLPPHLDSVSNNVRRPEHRFGRGIPIPIQRQAPTAGHLQSSVPRVEQFRDDRDNIYVSQPKAQKDQWVQFGELPERQDQETQDNYLDGHNGISAYWVSQGPPNNRLWNTEQYHYTVMLKRIPDVDNPNKMTMEPMRFVDAVCAMHRRFIRTATANNAVTQYNRVDYSPSEGVEGFYYRLDKMASRMIERPSNYSFRLRLYEGLPAWIYDTLLKRNILPEFCTLEDIRENARQIEELSLRARGNFRGSSATSLLKQPQNEPQRCHSSMKPRASASGGFKPFQPNNNIRSSGERLSDMRPNNFRTFNCPNPTMGRNNIQSSRGQGHSSGSPRQVKPGAPRADQGPRDNKLRLIEDEAEGEEDVQEEHPEDHDDLQDVNSWGGSQYDPEDEGDRFEEEPAEDEGHEEEEDIEQDEVRMSSIEEGEIEDLAIFSRIAEPPIPNIEDVIHHVEGSNFNAGSSTTNNNTAPDPTREIEMEEPSIDGSSNANNSIHSHLFDEDIPIADPVYIEYRDGLIFRVQPDDDWEALREILTENARCYICHQCRPTVRQVIFTGQHSRDEYFYLLWTCHTPVKRTRAEADIDDDESAFEISRFFVNRVISESSDNSPENFVMVNGDDSDEEGEESDEEEIPDLVEIVEGDENWHRATSMEVLSPITLAHMDERTIMEQDFIRGNTHCSECGE</sequence>
<name>A0A0C3AUL4_PILCF</name>
<feature type="compositionally biased region" description="Polar residues" evidence="1">
    <location>
        <begin position="23"/>
        <end position="36"/>
    </location>
</feature>
<evidence type="ECO:0000313" key="3">
    <source>
        <dbReference type="Proteomes" id="UP000054166"/>
    </source>
</evidence>
<feature type="compositionally biased region" description="Low complexity" evidence="1">
    <location>
        <begin position="1"/>
        <end position="17"/>
    </location>
</feature>
<proteinExistence type="predicted"/>
<feature type="compositionally biased region" description="Acidic residues" evidence="1">
    <location>
        <begin position="704"/>
        <end position="730"/>
    </location>
</feature>